<dbReference type="InterPro" id="IPR050448">
    <property type="entry name" value="OpgB/LTA_synthase_biosynth"/>
</dbReference>
<dbReference type="CDD" id="cd16015">
    <property type="entry name" value="LTA_synthase"/>
    <property type="match status" value="1"/>
</dbReference>
<dbReference type="Proteomes" id="UP000663444">
    <property type="component" value="Chromosome"/>
</dbReference>
<gene>
    <name evidence="11" type="ORF">IWH25_17495</name>
</gene>
<evidence type="ECO:0000256" key="5">
    <source>
        <dbReference type="ARBA" id="ARBA00023136"/>
    </source>
</evidence>
<reference evidence="11" key="1">
    <citation type="submission" date="2020-11" db="EMBL/GenBank/DDBJ databases">
        <title>Azospira restricta DSM 18626 genome sequence.</title>
        <authorList>
            <person name="Moe W.M."/>
        </authorList>
    </citation>
    <scope>NUCLEOTIDE SEQUENCE</scope>
    <source>
        <strain evidence="11">DSM 18626</strain>
    </source>
</reference>
<keyword evidence="12" id="KW-1185">Reference proteome</keyword>
<dbReference type="SUPFAM" id="SSF53649">
    <property type="entry name" value="Alkaline phosphatase-like"/>
    <property type="match status" value="1"/>
</dbReference>
<dbReference type="PANTHER" id="PTHR47371">
    <property type="entry name" value="LIPOTEICHOIC ACID SYNTHASE"/>
    <property type="match status" value="1"/>
</dbReference>
<accession>A0A974PY80</accession>
<protein>
    <submittedName>
        <fullName evidence="11">LTA synthase family protein</fullName>
    </submittedName>
</protein>
<proteinExistence type="predicted"/>
<comment type="subcellular location">
    <subcellularLocation>
        <location evidence="1">Cell membrane</location>
        <topology evidence="1">Multi-pass membrane protein</topology>
    </subcellularLocation>
</comment>
<dbReference type="Gene3D" id="3.40.720.10">
    <property type="entry name" value="Alkaline Phosphatase, subunit A"/>
    <property type="match status" value="1"/>
</dbReference>
<feature type="transmembrane region" description="Helical" evidence="9">
    <location>
        <begin position="157"/>
        <end position="177"/>
    </location>
</feature>
<evidence type="ECO:0000313" key="12">
    <source>
        <dbReference type="Proteomes" id="UP000663444"/>
    </source>
</evidence>
<evidence type="ECO:0000256" key="4">
    <source>
        <dbReference type="ARBA" id="ARBA00022989"/>
    </source>
</evidence>
<dbReference type="Pfam" id="PF00884">
    <property type="entry name" value="Sulfatase"/>
    <property type="match status" value="1"/>
</dbReference>
<evidence type="ECO:0000256" key="3">
    <source>
        <dbReference type="ARBA" id="ARBA00022692"/>
    </source>
</evidence>
<keyword evidence="2" id="KW-1003">Cell membrane</keyword>
<organism evidence="11 12">
    <name type="scientific">Azospira restricta</name>
    <dbReference type="NCBI Taxonomy" id="404405"/>
    <lineage>
        <taxon>Bacteria</taxon>
        <taxon>Pseudomonadati</taxon>
        <taxon>Pseudomonadota</taxon>
        <taxon>Betaproteobacteria</taxon>
        <taxon>Rhodocyclales</taxon>
        <taxon>Rhodocyclaceae</taxon>
        <taxon>Azospira</taxon>
    </lineage>
</organism>
<evidence type="ECO:0000256" key="2">
    <source>
        <dbReference type="ARBA" id="ARBA00022475"/>
    </source>
</evidence>
<evidence type="ECO:0000256" key="1">
    <source>
        <dbReference type="ARBA" id="ARBA00004651"/>
    </source>
</evidence>
<keyword evidence="7" id="KW-0464">Manganese</keyword>
<dbReference type="EMBL" id="CP064781">
    <property type="protein sequence ID" value="QRJ63511.1"/>
    <property type="molecule type" value="Genomic_DNA"/>
</dbReference>
<feature type="transmembrane region" description="Helical" evidence="9">
    <location>
        <begin position="74"/>
        <end position="93"/>
    </location>
</feature>
<feature type="binding site" evidence="7">
    <location>
        <position position="469"/>
    </location>
    <ligand>
        <name>substrate</name>
    </ligand>
</feature>
<dbReference type="PIRSF" id="PIRSF005091">
    <property type="entry name" value="Mmb_sulf_HI1246"/>
    <property type="match status" value="1"/>
</dbReference>
<dbReference type="KEGG" id="ares:IWH25_17495"/>
<dbReference type="InterPro" id="IPR012160">
    <property type="entry name" value="LtaS-like"/>
</dbReference>
<sequence length="678" mass="75896">MPPVIDARPANGRIEMLWQRLAVCGPYAPLAMLLLVGLPLLSASRAALMLWQAERVAAAGAWPELLLQGLRNDLMQIGIFSVPLLLLVPLLAWRPLWGFWRRLSGLWVLLAIALLVLLEVSSPAFIAEYDSRPNRLYVEYLKYPGEVLPMLWEGFRLHLVGGVLLTAAAVWGAMRLLRPWLSMAPRWGWVRVLLTWPLVLFVALFAVRSSVDHRPANPASFALTGDPMVNTLVLNSAYSVTYAIYGMRHEARSSEVYGKMAEDEILRHVRATRELLQDPRPLLGDPEIPTLTEQPATVRRERPLNLVIILEESLGATFVESLGGVPVTPEIEKLKKDGWWFEQLYATGTRSVRGIEAVTTGFLPTPAQAVVKLSLAQRNFSSLASILGRAGYESEFIYGGESHFDNMRGFFLANGFSRVTDENDYVNPVFKASWGVSDEDLFNKTHERLLAKHGDGLPSFTLVFTSSNHSPFEFPDGRIELYEQPKGTDNNAVKYTDWALGRFIEKAKKSPYWQDTLFVVVADHDIRVRGETLVPIERFHIPGLILGADIKPRTVKTVASQIDLPPTLLSLLGVDARHPMPGRDLTREPEGLPGRAMMQYNENYAWMEGQQVVVLRPDKAPTHGRYDPARKHLDAVPPPADGVAIEQRALAHSLLPAWLYREQRYRLPEAPATAQAAR</sequence>
<keyword evidence="5 9" id="KW-0472">Membrane</keyword>
<evidence type="ECO:0000313" key="11">
    <source>
        <dbReference type="EMBL" id="QRJ63511.1"/>
    </source>
</evidence>
<dbReference type="GO" id="GO:0046872">
    <property type="term" value="F:metal ion binding"/>
    <property type="evidence" value="ECO:0007669"/>
    <property type="project" value="UniProtKB-KW"/>
</dbReference>
<feature type="binding site" evidence="8">
    <location>
        <position position="312"/>
    </location>
    <ligand>
        <name>Mn(2+)</name>
        <dbReference type="ChEBI" id="CHEBI:29035"/>
    </ligand>
</feature>
<feature type="transmembrane region" description="Helical" evidence="9">
    <location>
        <begin position="189"/>
        <end position="207"/>
    </location>
</feature>
<name>A0A974PY80_9RHOO</name>
<keyword evidence="4 9" id="KW-1133">Transmembrane helix</keyword>
<dbReference type="InterPro" id="IPR017850">
    <property type="entry name" value="Alkaline_phosphatase_core_sf"/>
</dbReference>
<evidence type="ECO:0000256" key="7">
    <source>
        <dbReference type="PIRSR" id="PIRSR005091-2"/>
    </source>
</evidence>
<dbReference type="AlphaFoldDB" id="A0A974PY80"/>
<feature type="transmembrane region" description="Helical" evidence="9">
    <location>
        <begin position="105"/>
        <end position="126"/>
    </location>
</feature>
<dbReference type="GO" id="GO:0005886">
    <property type="term" value="C:plasma membrane"/>
    <property type="evidence" value="ECO:0007669"/>
    <property type="project" value="UniProtKB-SubCell"/>
</dbReference>
<evidence type="ECO:0000256" key="8">
    <source>
        <dbReference type="PIRSR" id="PIRSR005091-3"/>
    </source>
</evidence>
<dbReference type="InterPro" id="IPR000917">
    <property type="entry name" value="Sulfatase_N"/>
</dbReference>
<keyword evidence="3 9" id="KW-0812">Transmembrane</keyword>
<feature type="binding site" evidence="8">
    <location>
        <position position="524"/>
    </location>
    <ligand>
        <name>Mn(2+)</name>
        <dbReference type="ChEBI" id="CHEBI:29035"/>
    </ligand>
</feature>
<feature type="active site" evidence="6">
    <location>
        <position position="351"/>
    </location>
</feature>
<feature type="domain" description="Sulfatase N-terminal" evidence="10">
    <location>
        <begin position="305"/>
        <end position="574"/>
    </location>
</feature>
<keyword evidence="7" id="KW-0479">Metal-binding</keyword>
<dbReference type="RefSeq" id="WP_203387038.1">
    <property type="nucleotide sequence ID" value="NZ_CP064781.1"/>
</dbReference>
<evidence type="ECO:0000256" key="6">
    <source>
        <dbReference type="PIRSR" id="PIRSR005091-1"/>
    </source>
</evidence>
<dbReference type="Gene3D" id="3.30.1120.80">
    <property type="match status" value="1"/>
</dbReference>
<feature type="transmembrane region" description="Helical" evidence="9">
    <location>
        <begin position="21"/>
        <end position="41"/>
    </location>
</feature>
<evidence type="ECO:0000259" key="10">
    <source>
        <dbReference type="Pfam" id="PF00884"/>
    </source>
</evidence>
<evidence type="ECO:0000256" key="9">
    <source>
        <dbReference type="SAM" id="Phobius"/>
    </source>
</evidence>
<dbReference type="PANTHER" id="PTHR47371:SF3">
    <property type="entry name" value="PHOSPHOGLYCEROL TRANSFERASE I"/>
    <property type="match status" value="1"/>
</dbReference>
<feature type="binding site" evidence="8">
    <location>
        <position position="523"/>
    </location>
    <ligand>
        <name>Mn(2+)</name>
        <dbReference type="ChEBI" id="CHEBI:29035"/>
    </ligand>
</feature>